<gene>
    <name evidence="1" type="ORF">H4R21_000311</name>
</gene>
<reference evidence="1" key="1">
    <citation type="submission" date="2022-07" db="EMBL/GenBank/DDBJ databases">
        <title>Phylogenomic reconstructions and comparative analyses of Kickxellomycotina fungi.</title>
        <authorList>
            <person name="Reynolds N.K."/>
            <person name="Stajich J.E."/>
            <person name="Barry K."/>
            <person name="Grigoriev I.V."/>
            <person name="Crous P."/>
            <person name="Smith M.E."/>
        </authorList>
    </citation>
    <scope>NUCLEOTIDE SEQUENCE</scope>
    <source>
        <strain evidence="1">BCRC 34780</strain>
    </source>
</reference>
<evidence type="ECO:0000313" key="1">
    <source>
        <dbReference type="EMBL" id="KAJ2807858.1"/>
    </source>
</evidence>
<comment type="caution">
    <text evidence="1">The sequence shown here is derived from an EMBL/GenBank/DDBJ whole genome shotgun (WGS) entry which is preliminary data.</text>
</comment>
<keyword evidence="2" id="KW-1185">Reference proteome</keyword>
<organism evidence="1 2">
    <name type="scientific">Coemansia helicoidea</name>
    <dbReference type="NCBI Taxonomy" id="1286919"/>
    <lineage>
        <taxon>Eukaryota</taxon>
        <taxon>Fungi</taxon>
        <taxon>Fungi incertae sedis</taxon>
        <taxon>Zoopagomycota</taxon>
        <taxon>Kickxellomycotina</taxon>
        <taxon>Kickxellomycetes</taxon>
        <taxon>Kickxellales</taxon>
        <taxon>Kickxellaceae</taxon>
        <taxon>Coemansia</taxon>
    </lineage>
</organism>
<dbReference type="EMBL" id="JANBUN010000029">
    <property type="protein sequence ID" value="KAJ2807858.1"/>
    <property type="molecule type" value="Genomic_DNA"/>
</dbReference>
<proteinExistence type="predicted"/>
<dbReference type="Proteomes" id="UP001140087">
    <property type="component" value="Unassembled WGS sequence"/>
</dbReference>
<accession>A0ACC1LGJ9</accession>
<sequence length="459" mass="47715">MSLDCAENKRKRQDSVKAGAPAVEAAAPAATAADSDEPQAEPPAKDPPEAASPPKRPRTSEASDDENDSDSGAPDAGADAAVPAAAPVTPTPAPATAEAKPVGIADAPVFGMSFASARALGGFAAAAKAVTPLKTLASAPGCGFAKYASAASPKGGAAAAADAAAEEPATGRSERTFEDMLTAEGKESLADNAAMSTVVPAMAHANMAELQAEPVRTYEEDETCVFSTKAKLFELADNNWKERGGGHFKLNRHNDCPARCRLVMRTDQTFRLILNVPLFPEMKLSHDRRFVRFTCLNTESMAPATYVLRFASEAMATDAHRCIAEAIPAPDDAPAQGDSGNGKGNGKGKGVDTSYATGSEDEEDDEDYEDEGSSSDEEEEGDDQEEDDDDDDDEGGDDECDDGGDVQGDSEAEQGGSEAEQGDDAKDGAEEVSVEDDAEEDDASDDEAESSSSLKSPRD</sequence>
<name>A0ACC1LGJ9_9FUNG</name>
<protein>
    <submittedName>
        <fullName evidence="1">Uncharacterized protein</fullName>
    </submittedName>
</protein>
<evidence type="ECO:0000313" key="2">
    <source>
        <dbReference type="Proteomes" id="UP001140087"/>
    </source>
</evidence>